<dbReference type="GO" id="GO:0043565">
    <property type="term" value="F:sequence-specific DNA binding"/>
    <property type="evidence" value="ECO:0007669"/>
    <property type="project" value="InterPro"/>
</dbReference>
<evidence type="ECO:0000256" key="5">
    <source>
        <dbReference type="ARBA" id="ARBA00023163"/>
    </source>
</evidence>
<feature type="coiled-coil region" evidence="11">
    <location>
        <begin position="126"/>
        <end position="153"/>
    </location>
</feature>
<keyword evidence="15" id="KW-1185">Reference proteome</keyword>
<reference evidence="14 15" key="1">
    <citation type="journal article" date="2021" name="bioRxiv">
        <title>The Gossypium anomalum genome as a resource for cotton improvement and evolutionary analysis of hybrid incompatibility.</title>
        <authorList>
            <person name="Grover C.E."/>
            <person name="Yuan D."/>
            <person name="Arick M.A."/>
            <person name="Miller E.R."/>
            <person name="Hu G."/>
            <person name="Peterson D.G."/>
            <person name="Wendel J.F."/>
            <person name="Udall J.A."/>
        </authorList>
    </citation>
    <scope>NUCLEOTIDE SEQUENCE [LARGE SCALE GENOMIC DNA]</scope>
    <source>
        <strain evidence="14">JFW-Udall</strain>
        <tissue evidence="14">Leaf</tissue>
    </source>
</reference>
<dbReference type="InterPro" id="IPR045224">
    <property type="entry name" value="HDZip_class_I_plant"/>
</dbReference>
<dbReference type="GO" id="GO:0000981">
    <property type="term" value="F:DNA-binding transcription factor activity, RNA polymerase II-specific"/>
    <property type="evidence" value="ECO:0007669"/>
    <property type="project" value="UniProtKB-UniRule"/>
</dbReference>
<dbReference type="InterPro" id="IPR009057">
    <property type="entry name" value="Homeodomain-like_sf"/>
</dbReference>
<keyword evidence="5 10" id="KW-0804">Transcription</keyword>
<feature type="DNA-binding region" description="Homeobox" evidence="8">
    <location>
        <begin position="55"/>
        <end position="114"/>
    </location>
</feature>
<feature type="region of interest" description="Disordered" evidence="12">
    <location>
        <begin position="330"/>
        <end position="368"/>
    </location>
</feature>
<evidence type="ECO:0000313" key="14">
    <source>
        <dbReference type="EMBL" id="KAG8497333.1"/>
    </source>
</evidence>
<dbReference type="Proteomes" id="UP000701853">
    <property type="component" value="Chromosome 4"/>
</dbReference>
<dbReference type="GO" id="GO:0045893">
    <property type="term" value="P:positive regulation of DNA-templated transcription"/>
    <property type="evidence" value="ECO:0007669"/>
    <property type="project" value="UniProtKB-ARBA"/>
</dbReference>
<comment type="caution">
    <text evidence="14">The sequence shown here is derived from an EMBL/GenBank/DDBJ whole genome shotgun (WGS) entry which is preliminary data.</text>
</comment>
<dbReference type="FunFam" id="1.10.10.60:FF:000159">
    <property type="entry name" value="Homeobox-leucine zipper protein HAT5"/>
    <property type="match status" value="1"/>
</dbReference>
<evidence type="ECO:0000256" key="8">
    <source>
        <dbReference type="PROSITE-ProRule" id="PRU00108"/>
    </source>
</evidence>
<dbReference type="GO" id="GO:0042802">
    <property type="term" value="F:identical protein binding"/>
    <property type="evidence" value="ECO:0007669"/>
    <property type="project" value="UniProtKB-ARBA"/>
</dbReference>
<sequence length="380" mass="42890">MKRSLGSSDSLGALMSICPTTDEHSPRNNHVYSREFQSMLDGLDEEGCLEESGHVAEKKRRLSVDQVKALEKNFEVENKLEPERKVKLAQELGLQPRQVAVWFQNRRARWKTKQLERDYGLLKTSYETLKANYEALQHDNEALLKEIRELQAKQSGESTETESNVSVKEEVIVSENTDNKTLEQSEPAADLNYGSVVVGATLFPDMKDGSSDSDSSAILNEDIIINTNTNKDNSPNNAAFSSSGVLELDSQHHLLISSSSSPTSSMDCFNFTKTSYQPHQYVKMEEHNIFTADEACNFFSDEQAPSLHWKLKTSTQYHDLQPVMEVNNAEKKRREYGEEEEEEGGGGFHVGWEQKVTNTKKKGRAGMIRSTQKMEGCFKT</sequence>
<evidence type="ECO:0000313" key="15">
    <source>
        <dbReference type="Proteomes" id="UP000701853"/>
    </source>
</evidence>
<comment type="similarity">
    <text evidence="7 10">Belongs to the HD-ZIP homeobox family. Class I subfamily.</text>
</comment>
<evidence type="ECO:0000256" key="2">
    <source>
        <dbReference type="ARBA" id="ARBA00023015"/>
    </source>
</evidence>
<dbReference type="SUPFAM" id="SSF46689">
    <property type="entry name" value="Homeodomain-like"/>
    <property type="match status" value="1"/>
</dbReference>
<evidence type="ECO:0000256" key="11">
    <source>
        <dbReference type="SAM" id="Coils"/>
    </source>
</evidence>
<keyword evidence="2 10" id="KW-0805">Transcription regulation</keyword>
<evidence type="ECO:0000259" key="13">
    <source>
        <dbReference type="PROSITE" id="PS50071"/>
    </source>
</evidence>
<evidence type="ECO:0000256" key="10">
    <source>
        <dbReference type="RuleBase" id="RU369038"/>
    </source>
</evidence>
<dbReference type="PRINTS" id="PR00031">
    <property type="entry name" value="HTHREPRESSR"/>
</dbReference>
<dbReference type="EMBL" id="JAHUZN010000004">
    <property type="protein sequence ID" value="KAG8497333.1"/>
    <property type="molecule type" value="Genomic_DNA"/>
</dbReference>
<comment type="subcellular location">
    <subcellularLocation>
        <location evidence="1 8 9">Nucleus</location>
    </subcellularLocation>
</comment>
<dbReference type="InterPro" id="IPR001356">
    <property type="entry name" value="HD"/>
</dbReference>
<evidence type="ECO:0000256" key="9">
    <source>
        <dbReference type="RuleBase" id="RU000682"/>
    </source>
</evidence>
<dbReference type="PANTHER" id="PTHR24326">
    <property type="entry name" value="HOMEOBOX-LEUCINE ZIPPER PROTEIN"/>
    <property type="match status" value="1"/>
</dbReference>
<gene>
    <name evidence="14" type="ORF">CXB51_008638</name>
</gene>
<dbReference type="InterPro" id="IPR000047">
    <property type="entry name" value="HTH_motif"/>
</dbReference>
<dbReference type="InterPro" id="IPR017970">
    <property type="entry name" value="Homeobox_CS"/>
</dbReference>
<keyword evidence="3 8" id="KW-0238">DNA-binding</keyword>
<organism evidence="14 15">
    <name type="scientific">Gossypium anomalum</name>
    <dbReference type="NCBI Taxonomy" id="47600"/>
    <lineage>
        <taxon>Eukaryota</taxon>
        <taxon>Viridiplantae</taxon>
        <taxon>Streptophyta</taxon>
        <taxon>Embryophyta</taxon>
        <taxon>Tracheophyta</taxon>
        <taxon>Spermatophyta</taxon>
        <taxon>Magnoliopsida</taxon>
        <taxon>eudicotyledons</taxon>
        <taxon>Gunneridae</taxon>
        <taxon>Pentapetalae</taxon>
        <taxon>rosids</taxon>
        <taxon>malvids</taxon>
        <taxon>Malvales</taxon>
        <taxon>Malvaceae</taxon>
        <taxon>Malvoideae</taxon>
        <taxon>Gossypium</taxon>
    </lineage>
</organism>
<dbReference type="CDD" id="cd00086">
    <property type="entry name" value="homeodomain"/>
    <property type="match status" value="1"/>
</dbReference>
<evidence type="ECO:0000256" key="7">
    <source>
        <dbReference type="ARBA" id="ARBA00025748"/>
    </source>
</evidence>
<dbReference type="InterPro" id="IPR003106">
    <property type="entry name" value="Leu_zip_homeo"/>
</dbReference>
<dbReference type="PROSITE" id="PS00027">
    <property type="entry name" value="HOMEOBOX_1"/>
    <property type="match status" value="1"/>
</dbReference>
<dbReference type="GO" id="GO:0005634">
    <property type="term" value="C:nucleus"/>
    <property type="evidence" value="ECO:0007669"/>
    <property type="project" value="UniProtKB-SubCell"/>
</dbReference>
<dbReference type="OrthoDB" id="6159439at2759"/>
<feature type="domain" description="Homeobox" evidence="13">
    <location>
        <begin position="53"/>
        <end position="113"/>
    </location>
</feature>
<protein>
    <recommendedName>
        <fullName evidence="10">Homeobox-leucine zipper protein</fullName>
    </recommendedName>
    <alternativeName>
        <fullName evidence="10">HD-ZIP protein</fullName>
    </alternativeName>
    <alternativeName>
        <fullName evidence="10">Homeodomain transcription factor</fullName>
    </alternativeName>
</protein>
<dbReference type="AlphaFoldDB" id="A0A8J6DAN2"/>
<dbReference type="PROSITE" id="PS50071">
    <property type="entry name" value="HOMEOBOX_2"/>
    <property type="match status" value="1"/>
</dbReference>
<evidence type="ECO:0000256" key="6">
    <source>
        <dbReference type="ARBA" id="ARBA00023242"/>
    </source>
</evidence>
<evidence type="ECO:0000256" key="3">
    <source>
        <dbReference type="ARBA" id="ARBA00023125"/>
    </source>
</evidence>
<name>A0A8J6DAN2_9ROSI</name>
<comment type="function">
    <text evidence="10">Transcription factor.</text>
</comment>
<keyword evidence="4 8" id="KW-0371">Homeobox</keyword>
<evidence type="ECO:0000256" key="1">
    <source>
        <dbReference type="ARBA" id="ARBA00004123"/>
    </source>
</evidence>
<keyword evidence="11" id="KW-0175">Coiled coil</keyword>
<dbReference type="Pfam" id="PF00046">
    <property type="entry name" value="Homeodomain"/>
    <property type="match status" value="1"/>
</dbReference>
<keyword evidence="6 8" id="KW-0539">Nucleus</keyword>
<proteinExistence type="inferred from homology"/>
<dbReference type="Gene3D" id="1.10.10.60">
    <property type="entry name" value="Homeodomain-like"/>
    <property type="match status" value="1"/>
</dbReference>
<evidence type="ECO:0000256" key="12">
    <source>
        <dbReference type="SAM" id="MobiDB-lite"/>
    </source>
</evidence>
<evidence type="ECO:0000256" key="4">
    <source>
        <dbReference type="ARBA" id="ARBA00023155"/>
    </source>
</evidence>
<dbReference type="SMART" id="SM00389">
    <property type="entry name" value="HOX"/>
    <property type="match status" value="1"/>
</dbReference>
<accession>A0A8J6DAN2</accession>
<dbReference type="PANTHER" id="PTHR24326:SF547">
    <property type="entry name" value="HOMEOBOX-LEUCINE ZIPPER PROTEIN ATHB-6"/>
    <property type="match status" value="1"/>
</dbReference>
<dbReference type="Pfam" id="PF02183">
    <property type="entry name" value="HALZ"/>
    <property type="match status" value="1"/>
</dbReference>